<evidence type="ECO:0000313" key="1">
    <source>
        <dbReference type="EMBL" id="EHR38764.1"/>
    </source>
</evidence>
<dbReference type="InterPro" id="IPR010982">
    <property type="entry name" value="Lambda_DNA-bd_dom_sf"/>
</dbReference>
<dbReference type="SUPFAM" id="SSF47413">
    <property type="entry name" value="lambda repressor-like DNA-binding domains"/>
    <property type="match status" value="1"/>
</dbReference>
<reference evidence="1 2" key="1">
    <citation type="submission" date="2012-01" db="EMBL/GenBank/DDBJ databases">
        <title>The Genome Sequence of Megamonas funiformis YIT 11815.</title>
        <authorList>
            <consortium name="The Broad Institute Genome Sequencing Platform"/>
            <person name="Earl A."/>
            <person name="Ward D."/>
            <person name="Feldgarden M."/>
            <person name="Gevers D."/>
            <person name="Morotomi M."/>
            <person name="Young S.K."/>
            <person name="Zeng Q."/>
            <person name="Gargeya S."/>
            <person name="Fitzgerald M."/>
            <person name="Haas B."/>
            <person name="Abouelleil A."/>
            <person name="Alvarado L."/>
            <person name="Arachchi H.M."/>
            <person name="Berlin A."/>
            <person name="Chapman S.B."/>
            <person name="Gearin G."/>
            <person name="Goldberg J."/>
            <person name="Griggs A."/>
            <person name="Gujja S."/>
            <person name="Hansen M."/>
            <person name="Heiman D."/>
            <person name="Howarth C."/>
            <person name="Larimer J."/>
            <person name="Lui A."/>
            <person name="MacDonald P.J.P."/>
            <person name="McCowen C."/>
            <person name="Montmayeur A."/>
            <person name="Murphy C."/>
            <person name="Neiman D."/>
            <person name="Pearson M."/>
            <person name="Priest M."/>
            <person name="Roberts A."/>
            <person name="Saif S."/>
            <person name="Shea T."/>
            <person name="Sisk P."/>
            <person name="Stolte C."/>
            <person name="Sykes S."/>
            <person name="Wortman J."/>
            <person name="Nusbaum C."/>
            <person name="Birren B."/>
        </authorList>
    </citation>
    <scope>NUCLEOTIDE SEQUENCE [LARGE SCALE GENOMIC DNA]</scope>
    <source>
        <strain evidence="1 2">YIT 11815</strain>
    </source>
</reference>
<dbReference type="GeneID" id="62778726"/>
<name>A0ABN0EKJ3_9FIRM</name>
<accession>A0ABN0EKJ3</accession>
<organism evidence="1 2">
    <name type="scientific">Megamonas funiformis YIT 11815</name>
    <dbReference type="NCBI Taxonomy" id="742816"/>
    <lineage>
        <taxon>Bacteria</taxon>
        <taxon>Bacillati</taxon>
        <taxon>Bacillota</taxon>
        <taxon>Negativicutes</taxon>
        <taxon>Selenomonadales</taxon>
        <taxon>Selenomonadaceae</taxon>
        <taxon>Megamonas</taxon>
    </lineage>
</organism>
<evidence type="ECO:0008006" key="3">
    <source>
        <dbReference type="Google" id="ProtNLM"/>
    </source>
</evidence>
<keyword evidence="2" id="KW-1185">Reference proteome</keyword>
<dbReference type="Proteomes" id="UP000005963">
    <property type="component" value="Unassembled WGS sequence"/>
</dbReference>
<dbReference type="EMBL" id="ADMB01000024">
    <property type="protein sequence ID" value="EHR38764.1"/>
    <property type="molecule type" value="Genomic_DNA"/>
</dbReference>
<proteinExistence type="predicted"/>
<sequence length="93" mass="10818">MNKKESVLDNELYTEVIIKKIVTPYKRIRDRLGIPPSIVAEKLNISLPSLYSYENKNRPIPKDVVRAMDKLYGCQGRLIDYWINNDPSSTYTI</sequence>
<protein>
    <recommendedName>
        <fullName evidence="3">HTH cro/C1-type domain-containing protein</fullName>
    </recommendedName>
</protein>
<evidence type="ECO:0000313" key="2">
    <source>
        <dbReference type="Proteomes" id="UP000005963"/>
    </source>
</evidence>
<dbReference type="CDD" id="cd00093">
    <property type="entry name" value="HTH_XRE"/>
    <property type="match status" value="1"/>
</dbReference>
<dbReference type="RefSeq" id="WP_008537791.1">
    <property type="nucleotide sequence ID" value="NZ_JH601090.1"/>
</dbReference>
<gene>
    <name evidence="1" type="ORF">HMPREF9454_00569</name>
</gene>
<comment type="caution">
    <text evidence="1">The sequence shown here is derived from an EMBL/GenBank/DDBJ whole genome shotgun (WGS) entry which is preliminary data.</text>
</comment>
<dbReference type="InterPro" id="IPR001387">
    <property type="entry name" value="Cro/C1-type_HTH"/>
</dbReference>